<keyword evidence="7 13" id="KW-0808">Transferase</keyword>
<dbReference type="PRINTS" id="PR02008">
    <property type="entry name" value="RCMTFAMILY"/>
</dbReference>
<name>A0A9D2NHS5_9FIRM</name>
<dbReference type="InterPro" id="IPR029063">
    <property type="entry name" value="SAM-dependent_MTases_sf"/>
</dbReference>
<evidence type="ECO:0000256" key="13">
    <source>
        <dbReference type="PROSITE-ProRule" id="PRU01023"/>
    </source>
</evidence>
<keyword evidence="6 13" id="KW-0489">Methyltransferase</keyword>
<protein>
    <recommendedName>
        <fullName evidence="3">16S rRNA (cytosine(967)-C(5))-methyltransferase</fullName>
        <ecNumber evidence="3">2.1.1.176</ecNumber>
    </recommendedName>
    <alternativeName>
        <fullName evidence="10">16S rRNA m5C967 methyltransferase</fullName>
    </alternativeName>
    <alternativeName>
        <fullName evidence="11">rRNA (cytosine-C(5)-)-methyltransferase RsmB</fullName>
    </alternativeName>
</protein>
<feature type="domain" description="SAM-dependent MTase RsmB/NOP-type" evidence="14">
    <location>
        <begin position="176"/>
        <end position="492"/>
    </location>
</feature>
<dbReference type="Pfam" id="PF01029">
    <property type="entry name" value="NusB"/>
    <property type="match status" value="1"/>
</dbReference>
<evidence type="ECO:0000256" key="9">
    <source>
        <dbReference type="ARBA" id="ARBA00022884"/>
    </source>
</evidence>
<dbReference type="Pfam" id="PF22458">
    <property type="entry name" value="RsmF-B_ferredox"/>
    <property type="match status" value="1"/>
</dbReference>
<dbReference type="PROSITE" id="PS51686">
    <property type="entry name" value="SAM_MT_RSMB_NOP"/>
    <property type="match status" value="1"/>
</dbReference>
<dbReference type="NCBIfam" id="TIGR00563">
    <property type="entry name" value="rsmB"/>
    <property type="match status" value="1"/>
</dbReference>
<proteinExistence type="inferred from homology"/>
<evidence type="ECO:0000256" key="8">
    <source>
        <dbReference type="ARBA" id="ARBA00022691"/>
    </source>
</evidence>
<evidence type="ECO:0000256" key="5">
    <source>
        <dbReference type="ARBA" id="ARBA00022552"/>
    </source>
</evidence>
<dbReference type="EC" id="2.1.1.176" evidence="3"/>
<feature type="binding site" evidence="13">
    <location>
        <begin position="308"/>
        <end position="314"/>
    </location>
    <ligand>
        <name>S-adenosyl-L-methionine</name>
        <dbReference type="ChEBI" id="CHEBI:59789"/>
    </ligand>
</feature>
<comment type="function">
    <text evidence="1">Specifically methylates the cytosine at position 967 (m5C967) of 16S rRNA.</text>
</comment>
<dbReference type="GO" id="GO:0003723">
    <property type="term" value="F:RNA binding"/>
    <property type="evidence" value="ECO:0007669"/>
    <property type="project" value="UniProtKB-UniRule"/>
</dbReference>
<dbReference type="Gene3D" id="3.40.50.150">
    <property type="entry name" value="Vaccinia Virus protein VP39"/>
    <property type="match status" value="1"/>
</dbReference>
<comment type="subcellular location">
    <subcellularLocation>
        <location evidence="2">Cytoplasm</location>
    </subcellularLocation>
</comment>
<dbReference type="Pfam" id="PF01189">
    <property type="entry name" value="Methyltr_RsmB-F"/>
    <property type="match status" value="1"/>
</dbReference>
<dbReference type="PANTHER" id="PTHR22807">
    <property type="entry name" value="NOP2 YEAST -RELATED NOL1/NOP2/FMU SUN DOMAIN-CONTAINING"/>
    <property type="match status" value="1"/>
</dbReference>
<reference evidence="15" key="2">
    <citation type="submission" date="2021-04" db="EMBL/GenBank/DDBJ databases">
        <authorList>
            <person name="Gilroy R."/>
        </authorList>
    </citation>
    <scope>NUCLEOTIDE SEQUENCE</scope>
    <source>
        <strain evidence="15">USAMLcec2-132</strain>
    </source>
</reference>
<dbReference type="Gene3D" id="3.30.70.1170">
    <property type="entry name" value="Sun protein, domain 3"/>
    <property type="match status" value="1"/>
</dbReference>
<dbReference type="AlphaFoldDB" id="A0A9D2NHS5"/>
<organism evidence="15 16">
    <name type="scientific">Candidatus Eisenbergiella merdavium</name>
    <dbReference type="NCBI Taxonomy" id="2838551"/>
    <lineage>
        <taxon>Bacteria</taxon>
        <taxon>Bacillati</taxon>
        <taxon>Bacillota</taxon>
        <taxon>Clostridia</taxon>
        <taxon>Lachnospirales</taxon>
        <taxon>Lachnospiraceae</taxon>
        <taxon>Eisenbergiella</taxon>
    </lineage>
</organism>
<dbReference type="InterPro" id="IPR049560">
    <property type="entry name" value="MeTrfase_RsmB-F_NOP2_cat"/>
</dbReference>
<evidence type="ECO:0000256" key="10">
    <source>
        <dbReference type="ARBA" id="ARBA00030399"/>
    </source>
</evidence>
<reference evidence="15" key="1">
    <citation type="journal article" date="2021" name="PeerJ">
        <title>Extensive microbial diversity within the chicken gut microbiome revealed by metagenomics and culture.</title>
        <authorList>
            <person name="Gilroy R."/>
            <person name="Ravi A."/>
            <person name="Getino M."/>
            <person name="Pursley I."/>
            <person name="Horton D.L."/>
            <person name="Alikhan N.F."/>
            <person name="Baker D."/>
            <person name="Gharbi K."/>
            <person name="Hall N."/>
            <person name="Watson M."/>
            <person name="Adriaenssens E.M."/>
            <person name="Foster-Nyarko E."/>
            <person name="Jarju S."/>
            <person name="Secka A."/>
            <person name="Antonio M."/>
            <person name="Oren A."/>
            <person name="Chaudhuri R.R."/>
            <person name="La Ragione R."/>
            <person name="Hildebrand F."/>
            <person name="Pallen M.J."/>
        </authorList>
    </citation>
    <scope>NUCLEOTIDE SEQUENCE</scope>
    <source>
        <strain evidence="15">USAMLcec2-132</strain>
    </source>
</reference>
<feature type="active site" description="Nucleophile" evidence="13">
    <location>
        <position position="430"/>
    </location>
</feature>
<keyword evidence="5" id="KW-0698">rRNA processing</keyword>
<feature type="binding site" evidence="13">
    <location>
        <position position="377"/>
    </location>
    <ligand>
        <name>S-adenosyl-L-methionine</name>
        <dbReference type="ChEBI" id="CHEBI:59789"/>
    </ligand>
</feature>
<evidence type="ECO:0000256" key="1">
    <source>
        <dbReference type="ARBA" id="ARBA00002724"/>
    </source>
</evidence>
<dbReference type="Proteomes" id="UP000823891">
    <property type="component" value="Unassembled WGS sequence"/>
</dbReference>
<keyword evidence="4" id="KW-0963">Cytoplasm</keyword>
<feature type="binding site" evidence="13">
    <location>
        <position position="359"/>
    </location>
    <ligand>
        <name>S-adenosyl-L-methionine</name>
        <dbReference type="ChEBI" id="CHEBI:59789"/>
    </ligand>
</feature>
<dbReference type="GO" id="GO:0006355">
    <property type="term" value="P:regulation of DNA-templated transcription"/>
    <property type="evidence" value="ECO:0007669"/>
    <property type="project" value="InterPro"/>
</dbReference>
<dbReference type="InterPro" id="IPR004573">
    <property type="entry name" value="rRNA_ssu_MeTfrase_B"/>
</dbReference>
<dbReference type="GO" id="GO:0008649">
    <property type="term" value="F:rRNA methyltransferase activity"/>
    <property type="evidence" value="ECO:0007669"/>
    <property type="project" value="InterPro"/>
</dbReference>
<evidence type="ECO:0000256" key="6">
    <source>
        <dbReference type="ARBA" id="ARBA00022603"/>
    </source>
</evidence>
<comment type="caution">
    <text evidence="15">The sequence shown here is derived from an EMBL/GenBank/DDBJ whole genome shotgun (WGS) entry which is preliminary data.</text>
</comment>
<dbReference type="InterPro" id="IPR006027">
    <property type="entry name" value="NusB_RsmB_TIM44"/>
</dbReference>
<evidence type="ECO:0000256" key="3">
    <source>
        <dbReference type="ARBA" id="ARBA00012140"/>
    </source>
</evidence>
<evidence type="ECO:0000313" key="15">
    <source>
        <dbReference type="EMBL" id="HJC24190.1"/>
    </source>
</evidence>
<gene>
    <name evidence="15" type="primary">rsmB</name>
    <name evidence="15" type="ORF">H9761_10850</name>
</gene>
<dbReference type="PANTHER" id="PTHR22807:SF53">
    <property type="entry name" value="RIBOSOMAL RNA SMALL SUBUNIT METHYLTRANSFERASE B-RELATED"/>
    <property type="match status" value="1"/>
</dbReference>
<accession>A0A9D2NHS5</accession>
<dbReference type="SUPFAM" id="SSF53335">
    <property type="entry name" value="S-adenosyl-L-methionine-dependent methyltransferases"/>
    <property type="match status" value="1"/>
</dbReference>
<dbReference type="CDD" id="cd02440">
    <property type="entry name" value="AdoMet_MTases"/>
    <property type="match status" value="1"/>
</dbReference>
<dbReference type="InterPro" id="IPR054728">
    <property type="entry name" value="RsmB-like_ferredoxin"/>
</dbReference>
<evidence type="ECO:0000256" key="12">
    <source>
        <dbReference type="ARBA" id="ARBA00047283"/>
    </source>
</evidence>
<dbReference type="GO" id="GO:0005737">
    <property type="term" value="C:cytoplasm"/>
    <property type="evidence" value="ECO:0007669"/>
    <property type="project" value="UniProtKB-SubCell"/>
</dbReference>
<dbReference type="Gene3D" id="1.10.940.10">
    <property type="entry name" value="NusB-like"/>
    <property type="match status" value="1"/>
</dbReference>
<evidence type="ECO:0000259" key="14">
    <source>
        <dbReference type="PROSITE" id="PS51686"/>
    </source>
</evidence>
<evidence type="ECO:0000256" key="2">
    <source>
        <dbReference type="ARBA" id="ARBA00004496"/>
    </source>
</evidence>
<comment type="catalytic activity">
    <reaction evidence="12">
        <text>cytidine(967) in 16S rRNA + S-adenosyl-L-methionine = 5-methylcytidine(967) in 16S rRNA + S-adenosyl-L-homocysteine + H(+)</text>
        <dbReference type="Rhea" id="RHEA:42748"/>
        <dbReference type="Rhea" id="RHEA-COMP:10219"/>
        <dbReference type="Rhea" id="RHEA-COMP:10220"/>
        <dbReference type="ChEBI" id="CHEBI:15378"/>
        <dbReference type="ChEBI" id="CHEBI:57856"/>
        <dbReference type="ChEBI" id="CHEBI:59789"/>
        <dbReference type="ChEBI" id="CHEBI:74483"/>
        <dbReference type="ChEBI" id="CHEBI:82748"/>
        <dbReference type="EC" id="2.1.1.176"/>
    </reaction>
</comment>
<keyword evidence="8 13" id="KW-0949">S-adenosyl-L-methionine</keyword>
<dbReference type="SUPFAM" id="SSF48013">
    <property type="entry name" value="NusB-like"/>
    <property type="match status" value="1"/>
</dbReference>
<evidence type="ECO:0000256" key="4">
    <source>
        <dbReference type="ARBA" id="ARBA00022490"/>
    </source>
</evidence>
<evidence type="ECO:0000313" key="16">
    <source>
        <dbReference type="Proteomes" id="UP000823891"/>
    </source>
</evidence>
<dbReference type="InterPro" id="IPR023267">
    <property type="entry name" value="RCMT"/>
</dbReference>
<dbReference type="InterPro" id="IPR001678">
    <property type="entry name" value="MeTrfase_RsmB-F_NOP2_dom"/>
</dbReference>
<sequence length="495" mass="55769">MESKAMDMRALALDLLLEAERGTDYENTLLKNTLDKYDYLDGRDKAFFKRLADGVTERRLQLDYVLEQFSSLPVRKMKPLIRCLLRMGAYQILFMDGVPDSAACNEAVKLAKKRRFAQLSGFVNGVLRKLSAQKEAIRWPDRDKEPIRFLSVRYSMPEWIVERWAGEYGMERMESMLAALLERRPLTIRLSERLDRKEREALLSALEKRGCRPMPHPLFLAAKQQERPEEQGAEESAEESRIAAFTLENAEGVASLPGFSEGAFAVQDAASMMTVECAGIRRLARLQKQKEKPALPEEEKGLFVVDVCAAPGGKACQAAELLQGMGTVLARDLTENKIVYIRENAARLRLSNLRAQVWDAQEPDETLAEKADVVLADLPCSGLGVMGRKADIRYRVTPESLSEVAALQRRILSRVWEYVKPGGVLVYSTCTLNREENEDMAAWFLQQFPFVPIEPAVSLPASCLEGEPEGCARFLPGENGTDGFFIACFRRKEEN</sequence>
<evidence type="ECO:0000256" key="11">
    <source>
        <dbReference type="ARBA" id="ARBA00031088"/>
    </source>
</evidence>
<dbReference type="InterPro" id="IPR035926">
    <property type="entry name" value="NusB-like_sf"/>
</dbReference>
<dbReference type="EMBL" id="DWWS01000040">
    <property type="protein sequence ID" value="HJC24190.1"/>
    <property type="molecule type" value="Genomic_DNA"/>
</dbReference>
<keyword evidence="9 13" id="KW-0694">RNA-binding</keyword>
<evidence type="ECO:0000256" key="7">
    <source>
        <dbReference type="ARBA" id="ARBA00022679"/>
    </source>
</evidence>
<comment type="similarity">
    <text evidence="13">Belongs to the class I-like SAM-binding methyltransferase superfamily. RsmB/NOP family.</text>
</comment>
<feature type="binding site" evidence="13">
    <location>
        <position position="332"/>
    </location>
    <ligand>
        <name>S-adenosyl-L-methionine</name>
        <dbReference type="ChEBI" id="CHEBI:59789"/>
    </ligand>
</feature>